<dbReference type="InterPro" id="IPR017853">
    <property type="entry name" value="GH"/>
</dbReference>
<keyword evidence="4" id="KW-1185">Reference proteome</keyword>
<feature type="signal peptide" evidence="1">
    <location>
        <begin position="1"/>
        <end position="23"/>
    </location>
</feature>
<feature type="domain" description="Beta-glucuronidase C-terminal" evidence="2">
    <location>
        <begin position="417"/>
        <end position="519"/>
    </location>
</feature>
<dbReference type="InterPro" id="IPR052974">
    <property type="entry name" value="GH79_Enzymes"/>
</dbReference>
<evidence type="ECO:0000259" key="2">
    <source>
        <dbReference type="Pfam" id="PF16862"/>
    </source>
</evidence>
<dbReference type="EMBL" id="JASBNA010000004">
    <property type="protein sequence ID" value="KAK7692975.1"/>
    <property type="molecule type" value="Genomic_DNA"/>
</dbReference>
<dbReference type="Gene3D" id="3.20.20.80">
    <property type="entry name" value="Glycosidases"/>
    <property type="match status" value="1"/>
</dbReference>
<keyword evidence="1" id="KW-0732">Signal</keyword>
<dbReference type="Proteomes" id="UP001385951">
    <property type="component" value="Unassembled WGS sequence"/>
</dbReference>
<dbReference type="SUPFAM" id="SSF51445">
    <property type="entry name" value="(Trans)glycosidases"/>
    <property type="match status" value="1"/>
</dbReference>
<evidence type="ECO:0000313" key="3">
    <source>
        <dbReference type="EMBL" id="KAK7692975.1"/>
    </source>
</evidence>
<name>A0AAW0GPK9_9APHY</name>
<dbReference type="AlphaFoldDB" id="A0AAW0GPK9"/>
<gene>
    <name evidence="3" type="ORF">QCA50_004616</name>
</gene>
<dbReference type="PANTHER" id="PTHR36183:SF2">
    <property type="entry name" value="BETA-GLUCURONIDASE C-TERMINAL DOMAIN-CONTAINING PROTEIN"/>
    <property type="match status" value="1"/>
</dbReference>
<proteinExistence type="predicted"/>
<dbReference type="InterPro" id="IPR031728">
    <property type="entry name" value="GlcAase_C"/>
</dbReference>
<evidence type="ECO:0000313" key="4">
    <source>
        <dbReference type="Proteomes" id="UP001385951"/>
    </source>
</evidence>
<dbReference type="PANTHER" id="PTHR36183">
    <property type="entry name" value="BETA-GLUCURONIDASE"/>
    <property type="match status" value="1"/>
</dbReference>
<protein>
    <recommendedName>
        <fullName evidence="2">Beta-glucuronidase C-terminal domain-containing protein</fullName>
    </recommendedName>
</protein>
<comment type="caution">
    <text evidence="3">The sequence shown here is derived from an EMBL/GenBank/DDBJ whole genome shotgun (WGS) entry which is preliminary data.</text>
</comment>
<sequence>MHFQVLSTSLSLALSLLDLGVRAMNVSVPVIPPPSSQPLSSTLISFSIEQDRWPEWTGVQSRNEFTFNALDNYGKLTGKPPALRVGADSEDRTTWSPDVDIIEAMFPLSSAATPYPEASTITVGDGFYELSKFLPSGTVMTWGVNLGANNATNAANMARSIAKAFDTPAVKNAQVTLAMIEIGNEADIFNFTGFRGSDWSVEEYVSEWEANAGPVSQAAGLKKGGVTFQGAAFGTPQFNPREIFALGILDSAPGKLITTISQHRYSITTGSADATLSSFLNKANVRSNLTLWQPDIAATKQRGLRYVIGETGSVAFHGAPGISNTAGAALWVIDYSLQAATLGIDELFFHEGVGYKYNFLQPVSLNRSILDNSPLNPVQPPHVMPSYYAGILVYSLIGTSGSAKIVELSVPDDNVSGYAVYEGSTLKRAVFINMHAWLSSSTGSRPSVHIDLSFIGASGSGAKKAIAKRLVIGHADDIQNLTFAGQSFETADARPDGELVEESVDIGKGVDLLSTEAVLLSF</sequence>
<evidence type="ECO:0000256" key="1">
    <source>
        <dbReference type="SAM" id="SignalP"/>
    </source>
</evidence>
<dbReference type="Pfam" id="PF16862">
    <property type="entry name" value="Glyco_hydro_79C"/>
    <property type="match status" value="1"/>
</dbReference>
<reference evidence="3 4" key="1">
    <citation type="submission" date="2022-09" db="EMBL/GenBank/DDBJ databases">
        <authorList>
            <person name="Palmer J.M."/>
        </authorList>
    </citation>
    <scope>NUCLEOTIDE SEQUENCE [LARGE SCALE GENOMIC DNA]</scope>
    <source>
        <strain evidence="3 4">DSM 7382</strain>
    </source>
</reference>
<organism evidence="3 4">
    <name type="scientific">Cerrena zonata</name>
    <dbReference type="NCBI Taxonomy" id="2478898"/>
    <lineage>
        <taxon>Eukaryota</taxon>
        <taxon>Fungi</taxon>
        <taxon>Dikarya</taxon>
        <taxon>Basidiomycota</taxon>
        <taxon>Agaricomycotina</taxon>
        <taxon>Agaricomycetes</taxon>
        <taxon>Polyporales</taxon>
        <taxon>Cerrenaceae</taxon>
        <taxon>Cerrena</taxon>
    </lineage>
</organism>
<feature type="chain" id="PRO_5043620353" description="Beta-glucuronidase C-terminal domain-containing protein" evidence="1">
    <location>
        <begin position="24"/>
        <end position="522"/>
    </location>
</feature>
<accession>A0AAW0GPK9</accession>